<feature type="transmembrane region" description="Helical" evidence="1">
    <location>
        <begin position="168"/>
        <end position="186"/>
    </location>
</feature>
<dbReference type="AlphaFoldDB" id="A0A078MP01"/>
<feature type="transmembrane region" description="Helical" evidence="1">
    <location>
        <begin position="90"/>
        <end position="108"/>
    </location>
</feature>
<organism evidence="2">
    <name type="scientific">Arthrobacter saudimassiliensis</name>
    <dbReference type="NCBI Taxonomy" id="1461584"/>
    <lineage>
        <taxon>Bacteria</taxon>
        <taxon>Bacillati</taxon>
        <taxon>Actinomycetota</taxon>
        <taxon>Actinomycetes</taxon>
        <taxon>Micrococcales</taxon>
        <taxon>Micrococcaceae</taxon>
        <taxon>Arthrobacter</taxon>
    </lineage>
</organism>
<proteinExistence type="predicted"/>
<reference evidence="2" key="1">
    <citation type="submission" date="2014-07" db="EMBL/GenBank/DDBJ databases">
        <authorList>
            <person name="Urmite Genomes Urmite Genomes"/>
        </authorList>
    </citation>
    <scope>NUCLEOTIDE SEQUENCE</scope>
    <source>
        <strain evidence="2">11W110_air</strain>
    </source>
</reference>
<sequence length="210" mass="21684">MIDALLRRPRLPGDVAPDGVRALGLGSLLAAAAWFGPVETALFALVMLGLLILRALAVPAVLDAAGGAVLLLAAWSSVADLYARISWWDIAVHLAATGALAAMGYLLLARLKAVPDPQGPAGVRAFRTVVVLLVTAVGLALSVVWEFGEWWGHTYIDSRINVGYDDTLGDLLAGGIGSVAAGLALTMGRRGVSPAAAASRDGRRPASNRS</sequence>
<protein>
    <recommendedName>
        <fullName evidence="3">DUF2238 domain-containing protein</fullName>
    </recommendedName>
</protein>
<feature type="transmembrane region" description="Helical" evidence="1">
    <location>
        <begin position="28"/>
        <end position="53"/>
    </location>
</feature>
<dbReference type="InterPro" id="IPR014509">
    <property type="entry name" value="YjdF-like"/>
</dbReference>
<evidence type="ECO:0000313" key="2">
    <source>
        <dbReference type="EMBL" id="CEA08968.1"/>
    </source>
</evidence>
<evidence type="ECO:0000256" key="1">
    <source>
        <dbReference type="SAM" id="Phobius"/>
    </source>
</evidence>
<name>A0A078MP01_9MICC</name>
<evidence type="ECO:0008006" key="3">
    <source>
        <dbReference type="Google" id="ProtNLM"/>
    </source>
</evidence>
<keyword evidence="1" id="KW-0472">Membrane</keyword>
<keyword evidence="1" id="KW-0812">Transmembrane</keyword>
<dbReference type="EMBL" id="LN483071">
    <property type="protein sequence ID" value="CEA08968.1"/>
    <property type="molecule type" value="Genomic_DNA"/>
</dbReference>
<accession>A0A078MP01</accession>
<feature type="transmembrane region" description="Helical" evidence="1">
    <location>
        <begin position="129"/>
        <end position="148"/>
    </location>
</feature>
<dbReference type="Pfam" id="PF09997">
    <property type="entry name" value="DUF2238"/>
    <property type="match status" value="1"/>
</dbReference>
<dbReference type="PATRIC" id="fig|1461584.3.peg.2306"/>
<keyword evidence="1" id="KW-1133">Transmembrane helix</keyword>
<gene>
    <name evidence="2" type="ORF">BN1051_02331</name>
</gene>
<feature type="transmembrane region" description="Helical" evidence="1">
    <location>
        <begin position="60"/>
        <end position="78"/>
    </location>
</feature>